<dbReference type="Proteomes" id="UP000777482">
    <property type="component" value="Unassembled WGS sequence"/>
</dbReference>
<feature type="region of interest" description="Disordered" evidence="8">
    <location>
        <begin position="157"/>
        <end position="217"/>
    </location>
</feature>
<accession>A0A9P7B9M7</accession>
<feature type="compositionally biased region" description="Basic residues" evidence="8">
    <location>
        <begin position="193"/>
        <end position="205"/>
    </location>
</feature>
<dbReference type="PANTHER" id="PTHR40626:SF32">
    <property type="entry name" value="ZINC FINGER PROTEIN RST2"/>
    <property type="match status" value="1"/>
</dbReference>
<feature type="region of interest" description="Disordered" evidence="8">
    <location>
        <begin position="547"/>
        <end position="625"/>
    </location>
</feature>
<feature type="compositionally biased region" description="Polar residues" evidence="8">
    <location>
        <begin position="568"/>
        <end position="577"/>
    </location>
</feature>
<evidence type="ECO:0000313" key="10">
    <source>
        <dbReference type="EMBL" id="KAG0665818.1"/>
    </source>
</evidence>
<keyword evidence="5" id="KW-0862">Zinc</keyword>
<evidence type="ECO:0000256" key="7">
    <source>
        <dbReference type="PROSITE-ProRule" id="PRU00042"/>
    </source>
</evidence>
<feature type="region of interest" description="Disordered" evidence="8">
    <location>
        <begin position="1"/>
        <end position="25"/>
    </location>
</feature>
<evidence type="ECO:0000256" key="3">
    <source>
        <dbReference type="ARBA" id="ARBA00022737"/>
    </source>
</evidence>
<organism evidence="10 11">
    <name type="scientific">Rhodotorula mucilaginosa</name>
    <name type="common">Yeast</name>
    <name type="synonym">Rhodotorula rubra</name>
    <dbReference type="NCBI Taxonomy" id="5537"/>
    <lineage>
        <taxon>Eukaryota</taxon>
        <taxon>Fungi</taxon>
        <taxon>Dikarya</taxon>
        <taxon>Basidiomycota</taxon>
        <taxon>Pucciniomycotina</taxon>
        <taxon>Microbotryomycetes</taxon>
        <taxon>Sporidiobolales</taxon>
        <taxon>Sporidiobolaceae</taxon>
        <taxon>Rhodotorula</taxon>
    </lineage>
</organism>
<evidence type="ECO:0000256" key="4">
    <source>
        <dbReference type="ARBA" id="ARBA00022771"/>
    </source>
</evidence>
<dbReference type="OrthoDB" id="10018191at2759"/>
<feature type="compositionally biased region" description="Pro residues" evidence="8">
    <location>
        <begin position="609"/>
        <end position="621"/>
    </location>
</feature>
<feature type="compositionally biased region" description="Pro residues" evidence="8">
    <location>
        <begin position="672"/>
        <end position="684"/>
    </location>
</feature>
<feature type="compositionally biased region" description="Low complexity" evidence="8">
    <location>
        <begin position="179"/>
        <end position="189"/>
    </location>
</feature>
<comment type="subcellular location">
    <subcellularLocation>
        <location evidence="1">Nucleus</location>
    </subcellularLocation>
</comment>
<dbReference type="GO" id="GO:0000981">
    <property type="term" value="F:DNA-binding transcription factor activity, RNA polymerase II-specific"/>
    <property type="evidence" value="ECO:0007669"/>
    <property type="project" value="InterPro"/>
</dbReference>
<proteinExistence type="predicted"/>
<evidence type="ECO:0000256" key="8">
    <source>
        <dbReference type="SAM" id="MobiDB-lite"/>
    </source>
</evidence>
<evidence type="ECO:0000259" key="9">
    <source>
        <dbReference type="PROSITE" id="PS50157"/>
    </source>
</evidence>
<feature type="compositionally biased region" description="Low complexity" evidence="8">
    <location>
        <begin position="657"/>
        <end position="671"/>
    </location>
</feature>
<evidence type="ECO:0000256" key="1">
    <source>
        <dbReference type="ARBA" id="ARBA00004123"/>
    </source>
</evidence>
<dbReference type="InterPro" id="IPR036236">
    <property type="entry name" value="Znf_C2H2_sf"/>
</dbReference>
<dbReference type="GO" id="GO:0000785">
    <property type="term" value="C:chromatin"/>
    <property type="evidence" value="ECO:0007669"/>
    <property type="project" value="TreeGrafter"/>
</dbReference>
<dbReference type="InterPro" id="IPR051059">
    <property type="entry name" value="VerF-like"/>
</dbReference>
<dbReference type="SMART" id="SM00355">
    <property type="entry name" value="ZnF_C2H2"/>
    <property type="match status" value="2"/>
</dbReference>
<dbReference type="GO" id="GO:0008270">
    <property type="term" value="F:zinc ion binding"/>
    <property type="evidence" value="ECO:0007669"/>
    <property type="project" value="UniProtKB-KW"/>
</dbReference>
<dbReference type="GO" id="GO:0005634">
    <property type="term" value="C:nucleus"/>
    <property type="evidence" value="ECO:0007669"/>
    <property type="project" value="UniProtKB-SubCell"/>
</dbReference>
<dbReference type="Pfam" id="PF00096">
    <property type="entry name" value="zf-C2H2"/>
    <property type="match status" value="1"/>
</dbReference>
<keyword evidence="2" id="KW-0479">Metal-binding</keyword>
<dbReference type="Gene3D" id="3.30.160.60">
    <property type="entry name" value="Classic Zinc Finger"/>
    <property type="match status" value="2"/>
</dbReference>
<feature type="domain" description="C2H2-type" evidence="9">
    <location>
        <begin position="78"/>
        <end position="108"/>
    </location>
</feature>
<gene>
    <name evidence="10" type="ORF">C6P46_005912</name>
</gene>
<dbReference type="EMBL" id="PUHQ01000007">
    <property type="protein sequence ID" value="KAG0665818.1"/>
    <property type="molecule type" value="Genomic_DNA"/>
</dbReference>
<comment type="caution">
    <text evidence="10">The sequence shown here is derived from an EMBL/GenBank/DDBJ whole genome shotgun (WGS) entry which is preliminary data.</text>
</comment>
<dbReference type="AlphaFoldDB" id="A0A9P7B9M7"/>
<keyword evidence="6" id="KW-0539">Nucleus</keyword>
<evidence type="ECO:0000313" key="11">
    <source>
        <dbReference type="Proteomes" id="UP000777482"/>
    </source>
</evidence>
<feature type="region of interest" description="Disordered" evidence="8">
    <location>
        <begin position="454"/>
        <end position="481"/>
    </location>
</feature>
<keyword evidence="11" id="KW-1185">Reference proteome</keyword>
<dbReference type="PROSITE" id="PS50157">
    <property type="entry name" value="ZINC_FINGER_C2H2_2"/>
    <property type="match status" value="1"/>
</dbReference>
<evidence type="ECO:0000256" key="5">
    <source>
        <dbReference type="ARBA" id="ARBA00022833"/>
    </source>
</evidence>
<dbReference type="InterPro" id="IPR013087">
    <property type="entry name" value="Znf_C2H2_type"/>
</dbReference>
<evidence type="ECO:0000256" key="2">
    <source>
        <dbReference type="ARBA" id="ARBA00022723"/>
    </source>
</evidence>
<name>A0A9P7B9M7_RHOMI</name>
<reference evidence="10 11" key="1">
    <citation type="submission" date="2020-11" db="EMBL/GenBank/DDBJ databases">
        <title>Kefir isolates.</title>
        <authorList>
            <person name="Marcisauskas S."/>
            <person name="Kim Y."/>
            <person name="Blasche S."/>
        </authorList>
    </citation>
    <scope>NUCLEOTIDE SEQUENCE [LARGE SCALE GENOMIC DNA]</scope>
    <source>
        <strain evidence="10 11">KR</strain>
    </source>
</reference>
<sequence>MEQPLLPVASTSSAGFAVLPPPPPAAAAAATRSIALSSSDDTTNSAAPAASSSYKGKSVAAVDTASVQRLKRPASKVFRCTGYGDCNMTFSRSEHLARHVRKHTGERPFKCHCGREFSRLDNVRQHAMTVHGNMMERNQDTLNALADLHNELSVTTVQRQREAGMIVQDPNAKSRRRSSATGASTASADGKPKPRKERAPPRKRSKGDAGANADVGMPVSATLPTAAGPQQRISPYALPKKATSIYAYAPPPEPSAEAYGPVPQSYEGAAEEYPPAPIHHQQIYGAMAPVGGTSVYPGMEYYSPNSPSTVYPTPPAQHLPATASPNQPLAPEGGTSAHGPTAVQYATAEHYDNGYTGAVPVTMFSAPPPPLMHPQEPPPQVQHPTEMDPLAAVKVSLPSISALLPASFSEQDHRILSEQGPPHLQVHPRAHYQEPRAPPYQAAPSHSSGSLYYVAGPSAPAPNTRPSSSLYTPVPASREHGEPAVYSDFSLIASQTLQDPAPTNEPAQLEEAYPEHLQPHRQPPQYHRAPAHVSEAQWYGQPTATPQEAFAPSATASVSDRAGPPSLSHGSSSNTPSYAAGSPHHLHASVPLTSHYPHQYPSSTSLQHPPQPSHSPYPYQPSAPISERPAFEMQDPRASAAATCDYPTHRDYNTHYASSSSSSNVASSASYPAPPPHHIVPFLPPSSSSYGGSESRPSYGDQGKHDIVSSRGYATAPQYPPPPAQRSGVTAAFQHPDGATGMYGSQRASGWAPAPPPPLR</sequence>
<feature type="region of interest" description="Disordered" evidence="8">
    <location>
        <begin position="655"/>
        <end position="760"/>
    </location>
</feature>
<evidence type="ECO:0000256" key="6">
    <source>
        <dbReference type="ARBA" id="ARBA00023242"/>
    </source>
</evidence>
<dbReference type="FunFam" id="3.30.160.60:FF:002343">
    <property type="entry name" value="Zinc finger protein 33A"/>
    <property type="match status" value="1"/>
</dbReference>
<feature type="region of interest" description="Disordered" evidence="8">
    <location>
        <begin position="306"/>
        <end position="338"/>
    </location>
</feature>
<feature type="compositionally biased region" description="Low complexity" evidence="8">
    <location>
        <begin position="685"/>
        <end position="700"/>
    </location>
</feature>
<dbReference type="SUPFAM" id="SSF57667">
    <property type="entry name" value="beta-beta-alpha zinc fingers"/>
    <property type="match status" value="1"/>
</dbReference>
<keyword evidence="4 7" id="KW-0863">Zinc-finger</keyword>
<dbReference type="GO" id="GO:0000978">
    <property type="term" value="F:RNA polymerase II cis-regulatory region sequence-specific DNA binding"/>
    <property type="evidence" value="ECO:0007669"/>
    <property type="project" value="InterPro"/>
</dbReference>
<dbReference type="PANTHER" id="PTHR40626">
    <property type="entry name" value="MIP31509P"/>
    <property type="match status" value="1"/>
</dbReference>
<keyword evidence="3" id="KW-0677">Repeat</keyword>
<protein>
    <recommendedName>
        <fullName evidence="9">C2H2-type domain-containing protein</fullName>
    </recommendedName>
</protein>